<name>A0ABP7UJZ3_9FLAO</name>
<dbReference type="EMBL" id="BAABCS010000004">
    <property type="protein sequence ID" value="GAA4043656.1"/>
    <property type="molecule type" value="Genomic_DNA"/>
</dbReference>
<sequence>MNIYIIGIGLIGGSMALDIKSIYDDATIFGIDANEKHLEEAINLGIIDQIATENDLINADLVIVAVPVDVALVILP</sequence>
<protein>
    <recommendedName>
        <fullName evidence="2">Prephenate/arogenate dehydrogenase domain-containing protein</fullName>
    </recommendedName>
</protein>
<proteinExistence type="predicted"/>
<keyword evidence="4" id="KW-1185">Reference proteome</keyword>
<reference evidence="4" key="1">
    <citation type="journal article" date="2019" name="Int. J. Syst. Evol. Microbiol.">
        <title>The Global Catalogue of Microorganisms (GCM) 10K type strain sequencing project: providing services to taxonomists for standard genome sequencing and annotation.</title>
        <authorList>
            <consortium name="The Broad Institute Genomics Platform"/>
            <consortium name="The Broad Institute Genome Sequencing Center for Infectious Disease"/>
            <person name="Wu L."/>
            <person name="Ma J."/>
        </authorList>
    </citation>
    <scope>NUCLEOTIDE SEQUENCE [LARGE SCALE GENOMIC DNA]</scope>
    <source>
        <strain evidence="4">JCM 17068</strain>
    </source>
</reference>
<dbReference type="InterPro" id="IPR046826">
    <property type="entry name" value="PDH_N"/>
</dbReference>
<evidence type="ECO:0000256" key="1">
    <source>
        <dbReference type="ARBA" id="ARBA00023002"/>
    </source>
</evidence>
<accession>A0ABP7UJZ3</accession>
<dbReference type="Gene3D" id="3.40.50.720">
    <property type="entry name" value="NAD(P)-binding Rossmann-like Domain"/>
    <property type="match status" value="1"/>
</dbReference>
<dbReference type="Proteomes" id="UP001500426">
    <property type="component" value="Unassembled WGS sequence"/>
</dbReference>
<evidence type="ECO:0000313" key="4">
    <source>
        <dbReference type="Proteomes" id="UP001500426"/>
    </source>
</evidence>
<dbReference type="Pfam" id="PF02153">
    <property type="entry name" value="PDH_N"/>
    <property type="match status" value="1"/>
</dbReference>
<keyword evidence="1" id="KW-0560">Oxidoreductase</keyword>
<dbReference type="InterPro" id="IPR036291">
    <property type="entry name" value="NAD(P)-bd_dom_sf"/>
</dbReference>
<evidence type="ECO:0000313" key="3">
    <source>
        <dbReference type="EMBL" id="GAA4043656.1"/>
    </source>
</evidence>
<dbReference type="InterPro" id="IPR003099">
    <property type="entry name" value="Prephen_DH"/>
</dbReference>
<comment type="caution">
    <text evidence="3">The sequence shown here is derived from an EMBL/GenBank/DDBJ whole genome shotgun (WGS) entry which is preliminary data.</text>
</comment>
<organism evidence="3 4">
    <name type="scientific">Flavobacterium chungnamense</name>
    <dbReference type="NCBI Taxonomy" id="706182"/>
    <lineage>
        <taxon>Bacteria</taxon>
        <taxon>Pseudomonadati</taxon>
        <taxon>Bacteroidota</taxon>
        <taxon>Flavobacteriia</taxon>
        <taxon>Flavobacteriales</taxon>
        <taxon>Flavobacteriaceae</taxon>
        <taxon>Flavobacterium</taxon>
    </lineage>
</organism>
<dbReference type="SUPFAM" id="SSF51735">
    <property type="entry name" value="NAD(P)-binding Rossmann-fold domains"/>
    <property type="match status" value="1"/>
</dbReference>
<feature type="domain" description="Prephenate/arogenate dehydrogenase" evidence="2">
    <location>
        <begin position="1"/>
        <end position="76"/>
    </location>
</feature>
<dbReference type="PROSITE" id="PS51176">
    <property type="entry name" value="PDH_ADH"/>
    <property type="match status" value="1"/>
</dbReference>
<evidence type="ECO:0000259" key="2">
    <source>
        <dbReference type="PROSITE" id="PS51176"/>
    </source>
</evidence>
<gene>
    <name evidence="3" type="ORF">GCM10022388_05970</name>
</gene>